<protein>
    <submittedName>
        <fullName evidence="2">Uncharacterized protein</fullName>
    </submittedName>
</protein>
<dbReference type="RefSeq" id="WP_207250937.1">
    <property type="nucleotide sequence ID" value="NZ_JAFMPM010000006.1"/>
</dbReference>
<keyword evidence="3" id="KW-1185">Reference proteome</keyword>
<sequence>MQLQDQTVLSNVATRLHISESTLMRESLRSFLEQQLRGLNAEVFILHLRYGVSSVEDMEARYQDGTLEEADSWRDLQRLDRLEFQRDELSKLLRTIQ</sequence>
<dbReference type="EMBL" id="JAFMPM010000006">
    <property type="protein sequence ID" value="MBO0613227.1"/>
    <property type="molecule type" value="Genomic_DNA"/>
</dbReference>
<proteinExistence type="predicted"/>
<dbReference type="EMBL" id="CP072748">
    <property type="protein sequence ID" value="QTX11333.1"/>
    <property type="molecule type" value="Genomic_DNA"/>
</dbReference>
<evidence type="ECO:0000313" key="3">
    <source>
        <dbReference type="Proteomes" id="UP000664466"/>
    </source>
</evidence>
<dbReference type="Proteomes" id="UP000664466">
    <property type="component" value="Unassembled WGS sequence"/>
</dbReference>
<dbReference type="AlphaFoldDB" id="A0A8B0SGT7"/>
<gene>
    <name evidence="2" type="ORF">J1836_002965</name>
    <name evidence="1" type="ORF">J1836_09860</name>
</gene>
<name>A0A8B0SGT7_9GAMM</name>
<evidence type="ECO:0000313" key="2">
    <source>
        <dbReference type="EMBL" id="QTX11333.1"/>
    </source>
</evidence>
<reference evidence="2" key="2">
    <citation type="submission" date="2021-04" db="EMBL/GenBank/DDBJ databases">
        <title>Complete Genome and methylome analysis of Thiothrix fructosivorans ATCC 49748.</title>
        <authorList>
            <person name="Fomenkov A."/>
            <person name="Sun L."/>
            <person name="Vincze T."/>
            <person name="Grabovich M.Y."/>
            <person name="Roberts R.J."/>
        </authorList>
    </citation>
    <scope>NUCLEOTIDE SEQUENCE</scope>
    <source>
        <strain evidence="2">ATCC 49748</strain>
    </source>
</reference>
<reference evidence="1 3" key="1">
    <citation type="submission" date="2021-03" db="EMBL/GenBank/DDBJ databases">
        <title>Draft genome and methylome analysis of Thiotrix fructosivoruns ATCC 49748.</title>
        <authorList>
            <person name="Fomenkov A."/>
            <person name="Grabovich M.Y."/>
            <person name="Roberts R.J."/>
        </authorList>
    </citation>
    <scope>NUCLEOTIDE SEQUENCE [LARGE SCALE GENOMIC DNA]</scope>
    <source>
        <strain evidence="1 3">ATCC 49748</strain>
    </source>
</reference>
<accession>A0A8B0SGT7</accession>
<evidence type="ECO:0000313" key="1">
    <source>
        <dbReference type="EMBL" id="MBO0613227.1"/>
    </source>
</evidence>
<organism evidence="2">
    <name type="scientific">Thiothrix fructosivorans</name>
    <dbReference type="NCBI Taxonomy" id="111770"/>
    <lineage>
        <taxon>Bacteria</taxon>
        <taxon>Pseudomonadati</taxon>
        <taxon>Pseudomonadota</taxon>
        <taxon>Gammaproteobacteria</taxon>
        <taxon>Thiotrichales</taxon>
        <taxon>Thiotrichaceae</taxon>
        <taxon>Thiothrix</taxon>
    </lineage>
</organism>